<evidence type="ECO:0000313" key="1">
    <source>
        <dbReference type="EMBL" id="EUA42492.1"/>
    </source>
</evidence>
<keyword evidence="1" id="KW-0645">Protease</keyword>
<reference evidence="1" key="1">
    <citation type="submission" date="2014-01" db="EMBL/GenBank/DDBJ databases">
        <authorList>
            <person name="Brown-Elliot B."/>
            <person name="Wallace R."/>
            <person name="Lenaerts A."/>
            <person name="Ordway D."/>
            <person name="DeGroote M.A."/>
            <person name="Parker T."/>
            <person name="Sizemore C."/>
            <person name="Tallon L.J."/>
            <person name="Sadzewicz L.K."/>
            <person name="Sengamalay N."/>
            <person name="Fraser C.M."/>
            <person name="Hine E."/>
            <person name="Shefchek K.A."/>
            <person name="Das S.P."/>
            <person name="Tettelin H."/>
        </authorList>
    </citation>
    <scope>NUCLEOTIDE SEQUENCE [LARGE SCALE GENOMIC DNA]</scope>
    <source>
        <strain evidence="1">4042</strain>
    </source>
</reference>
<gene>
    <name evidence="1" type="ORF">I553_6352</name>
</gene>
<dbReference type="EMBL" id="JAOB01000042">
    <property type="protein sequence ID" value="EUA42492.1"/>
    <property type="molecule type" value="Genomic_DNA"/>
</dbReference>
<dbReference type="GO" id="GO:0008233">
    <property type="term" value="F:peptidase activity"/>
    <property type="evidence" value="ECO:0007669"/>
    <property type="project" value="UniProtKB-KW"/>
</dbReference>
<accession>X8BED3</accession>
<organism evidence="1">
    <name type="scientific">Mycobacterium xenopi 4042</name>
    <dbReference type="NCBI Taxonomy" id="1299334"/>
    <lineage>
        <taxon>Bacteria</taxon>
        <taxon>Bacillati</taxon>
        <taxon>Actinomycetota</taxon>
        <taxon>Actinomycetes</taxon>
        <taxon>Mycobacteriales</taxon>
        <taxon>Mycobacteriaceae</taxon>
        <taxon>Mycobacterium</taxon>
    </lineage>
</organism>
<protein>
    <submittedName>
        <fullName evidence="1">Putative serine protease</fullName>
    </submittedName>
</protein>
<dbReference type="PATRIC" id="fig|1299334.3.peg.4517"/>
<name>X8BED3_MYCXE</name>
<keyword evidence="1" id="KW-0378">Hydrolase</keyword>
<proteinExistence type="predicted"/>
<dbReference type="GO" id="GO:0006508">
    <property type="term" value="P:proteolysis"/>
    <property type="evidence" value="ECO:0007669"/>
    <property type="project" value="UniProtKB-KW"/>
</dbReference>
<comment type="caution">
    <text evidence="1">The sequence shown here is derived from an EMBL/GenBank/DDBJ whole genome shotgun (WGS) entry which is preliminary data.</text>
</comment>
<sequence length="94" mass="9340">MVGVSTAVAGVGLGLAVPINESTHKIIAALMHTGRVRRAWLGIAGSHIPVPPAVAAKLGTTHGLQLASVVPAARPPTPACGAATSWSASTATTW</sequence>
<dbReference type="AlphaFoldDB" id="X8BED3"/>